<keyword evidence="2" id="KW-1185">Reference proteome</keyword>
<evidence type="ECO:0000313" key="2">
    <source>
        <dbReference type="Proteomes" id="UP001055879"/>
    </source>
</evidence>
<dbReference type="Proteomes" id="UP001055879">
    <property type="component" value="Linkage Group LG16"/>
</dbReference>
<gene>
    <name evidence="1" type="ORF">L6452_40770</name>
</gene>
<reference evidence="1 2" key="2">
    <citation type="journal article" date="2022" name="Mol. Ecol. Resour.">
        <title>The genomes of chicory, endive, great burdock and yacon provide insights into Asteraceae paleo-polyploidization history and plant inulin production.</title>
        <authorList>
            <person name="Fan W."/>
            <person name="Wang S."/>
            <person name="Wang H."/>
            <person name="Wang A."/>
            <person name="Jiang F."/>
            <person name="Liu H."/>
            <person name="Zhao H."/>
            <person name="Xu D."/>
            <person name="Zhang Y."/>
        </authorList>
    </citation>
    <scope>NUCLEOTIDE SEQUENCE [LARGE SCALE GENOMIC DNA]</scope>
    <source>
        <strain evidence="2">cv. Niubang</strain>
    </source>
</reference>
<accession>A0ACB8XMA2</accession>
<name>A0ACB8XMA2_ARCLA</name>
<sequence>MRRGNMRRQSDYREMMLKRDREFEFALGFNLAFKCFVIDKAGRILEANFEEEMKKMIRILQKVGLCSCSYFGWVVGICFDFQVITVVAALKSPYMLVKGWHLLFHDCIGREVPFLESICVPFAGLAILLWLFAVAGALLRSMVASIFLDFYAAVIAYHVNLTIYISISLTFELMVAAMLVLLCTRPPEAAMFEQIPWLLTVPSIAIIGREVNS</sequence>
<proteinExistence type="predicted"/>
<protein>
    <submittedName>
        <fullName evidence="1">Uncharacterized protein</fullName>
    </submittedName>
</protein>
<dbReference type="EMBL" id="CM042062">
    <property type="protein sequence ID" value="KAI3669533.1"/>
    <property type="molecule type" value="Genomic_DNA"/>
</dbReference>
<evidence type="ECO:0000313" key="1">
    <source>
        <dbReference type="EMBL" id="KAI3669533.1"/>
    </source>
</evidence>
<comment type="caution">
    <text evidence="1">The sequence shown here is derived from an EMBL/GenBank/DDBJ whole genome shotgun (WGS) entry which is preliminary data.</text>
</comment>
<organism evidence="1 2">
    <name type="scientific">Arctium lappa</name>
    <name type="common">Greater burdock</name>
    <name type="synonym">Lappa major</name>
    <dbReference type="NCBI Taxonomy" id="4217"/>
    <lineage>
        <taxon>Eukaryota</taxon>
        <taxon>Viridiplantae</taxon>
        <taxon>Streptophyta</taxon>
        <taxon>Embryophyta</taxon>
        <taxon>Tracheophyta</taxon>
        <taxon>Spermatophyta</taxon>
        <taxon>Magnoliopsida</taxon>
        <taxon>eudicotyledons</taxon>
        <taxon>Gunneridae</taxon>
        <taxon>Pentapetalae</taxon>
        <taxon>asterids</taxon>
        <taxon>campanulids</taxon>
        <taxon>Asterales</taxon>
        <taxon>Asteraceae</taxon>
        <taxon>Carduoideae</taxon>
        <taxon>Cardueae</taxon>
        <taxon>Arctiinae</taxon>
        <taxon>Arctium</taxon>
    </lineage>
</organism>
<reference evidence="2" key="1">
    <citation type="journal article" date="2022" name="Mol. Ecol. Resour.">
        <title>The genomes of chicory, endive, great burdock and yacon provide insights into Asteraceae palaeo-polyploidization history and plant inulin production.</title>
        <authorList>
            <person name="Fan W."/>
            <person name="Wang S."/>
            <person name="Wang H."/>
            <person name="Wang A."/>
            <person name="Jiang F."/>
            <person name="Liu H."/>
            <person name="Zhao H."/>
            <person name="Xu D."/>
            <person name="Zhang Y."/>
        </authorList>
    </citation>
    <scope>NUCLEOTIDE SEQUENCE [LARGE SCALE GENOMIC DNA]</scope>
    <source>
        <strain evidence="2">cv. Niubang</strain>
    </source>
</reference>